<name>A0AA38REZ2_9PEZI</name>
<keyword evidence="1" id="KW-0539">Nucleus</keyword>
<dbReference type="InterPro" id="IPR036864">
    <property type="entry name" value="Zn2-C6_fun-type_DNA-bd_sf"/>
</dbReference>
<dbReference type="PANTHER" id="PTHR38111">
    <property type="entry name" value="ZN(2)-C6 FUNGAL-TYPE DOMAIN-CONTAINING PROTEIN-RELATED"/>
    <property type="match status" value="1"/>
</dbReference>
<comment type="caution">
    <text evidence="3">The sequence shown here is derived from an EMBL/GenBank/DDBJ whole genome shotgun (WGS) entry which is preliminary data.</text>
</comment>
<dbReference type="CDD" id="cd00067">
    <property type="entry name" value="GAL4"/>
    <property type="match status" value="1"/>
</dbReference>
<evidence type="ECO:0000259" key="2">
    <source>
        <dbReference type="PROSITE" id="PS50048"/>
    </source>
</evidence>
<dbReference type="Proteomes" id="UP001174694">
    <property type="component" value="Unassembled WGS sequence"/>
</dbReference>
<evidence type="ECO:0000313" key="3">
    <source>
        <dbReference type="EMBL" id="KAJ9136575.1"/>
    </source>
</evidence>
<dbReference type="SMART" id="SM00066">
    <property type="entry name" value="GAL4"/>
    <property type="match status" value="1"/>
</dbReference>
<dbReference type="SUPFAM" id="SSF57701">
    <property type="entry name" value="Zn2/Cys6 DNA-binding domain"/>
    <property type="match status" value="1"/>
</dbReference>
<dbReference type="EMBL" id="JANBVO010000039">
    <property type="protein sequence ID" value="KAJ9136575.1"/>
    <property type="molecule type" value="Genomic_DNA"/>
</dbReference>
<reference evidence="3" key="1">
    <citation type="submission" date="2022-07" db="EMBL/GenBank/DDBJ databases">
        <title>Fungi with potential for degradation of polypropylene.</title>
        <authorList>
            <person name="Gostincar C."/>
        </authorList>
    </citation>
    <scope>NUCLEOTIDE SEQUENCE</scope>
    <source>
        <strain evidence="3">EXF-13308</strain>
    </source>
</reference>
<dbReference type="AlphaFoldDB" id="A0AA38REZ2"/>
<feature type="domain" description="Zn(2)-C6 fungal-type" evidence="2">
    <location>
        <begin position="9"/>
        <end position="37"/>
    </location>
</feature>
<protein>
    <recommendedName>
        <fullName evidence="2">Zn(2)-C6 fungal-type domain-containing protein</fullName>
    </recommendedName>
</protein>
<evidence type="ECO:0000313" key="4">
    <source>
        <dbReference type="Proteomes" id="UP001174694"/>
    </source>
</evidence>
<dbReference type="InterPro" id="IPR053178">
    <property type="entry name" value="Osmoadaptation_assoc"/>
</dbReference>
<dbReference type="Gene3D" id="4.10.240.10">
    <property type="entry name" value="Zn(2)-C6 fungal-type DNA-binding domain"/>
    <property type="match status" value="1"/>
</dbReference>
<dbReference type="InterPro" id="IPR001138">
    <property type="entry name" value="Zn2Cys6_DnaBD"/>
</dbReference>
<dbReference type="Pfam" id="PF00172">
    <property type="entry name" value="Zn_clus"/>
    <property type="match status" value="1"/>
</dbReference>
<dbReference type="GO" id="GO:0008270">
    <property type="term" value="F:zinc ion binding"/>
    <property type="evidence" value="ECO:0007669"/>
    <property type="project" value="InterPro"/>
</dbReference>
<gene>
    <name evidence="3" type="ORF">NKR23_g9710</name>
</gene>
<evidence type="ECO:0000256" key="1">
    <source>
        <dbReference type="ARBA" id="ARBA00023242"/>
    </source>
</evidence>
<keyword evidence="4" id="KW-1185">Reference proteome</keyword>
<accession>A0AA38REZ2</accession>
<organism evidence="3 4">
    <name type="scientific">Pleurostoma richardsiae</name>
    <dbReference type="NCBI Taxonomy" id="41990"/>
    <lineage>
        <taxon>Eukaryota</taxon>
        <taxon>Fungi</taxon>
        <taxon>Dikarya</taxon>
        <taxon>Ascomycota</taxon>
        <taxon>Pezizomycotina</taxon>
        <taxon>Sordariomycetes</taxon>
        <taxon>Sordariomycetidae</taxon>
        <taxon>Calosphaeriales</taxon>
        <taxon>Pleurostomataceae</taxon>
        <taxon>Pleurostoma</taxon>
    </lineage>
</organism>
<dbReference type="GO" id="GO:0000981">
    <property type="term" value="F:DNA-binding transcription factor activity, RNA polymerase II-specific"/>
    <property type="evidence" value="ECO:0007669"/>
    <property type="project" value="InterPro"/>
</dbReference>
<proteinExistence type="predicted"/>
<dbReference type="PROSITE" id="PS00463">
    <property type="entry name" value="ZN2_CY6_FUNGAL_1"/>
    <property type="match status" value="1"/>
</dbReference>
<dbReference type="PANTHER" id="PTHR38111:SF6">
    <property type="entry name" value="FINGER DOMAIN PROTEIN, PUTATIVE (AFU_ORTHOLOGUE AFUA_8G01940)-RELATED"/>
    <property type="match status" value="1"/>
</dbReference>
<dbReference type="PROSITE" id="PS50048">
    <property type="entry name" value="ZN2_CY6_FUNGAL_2"/>
    <property type="match status" value="1"/>
</dbReference>
<sequence>MVGTPRSNGCETCRKRKKKCGEEYPECLACVSAGWKCPGYQRNWKFIDESQRLSSQYRSKGYLFDEEAQSSDLVAPRGRVIFGGSEGYETYEVLGAANPSFRVSVFWPLTTESDKLGTRLCRILTDAKAESYFPLQAWGNFFQFIPGRLGQNSSLDASVACLYSIYEDNFSESSGVSRATIEQYGYTLSALQACVKDPQLRTDSGTICTSIILQLCELMMNNDNGRWNDLAQGSSMLIQDCGPDRFRSAFERSMLESQRAMLIIQDRFAGRPCFLAKSEWRALLKSPDTSATVTAPVVSLRSSLCDFLVDVPDIFRRSVPLISAKMSSMDDLKLQSELDSYALRRGEHKTEQAGTEGPDDAMNQPETSQGTLLLILRCVANTVFCKLNKLILCLEAVTLPSQTDETGRAAVLAEIREQEDTMLKAFELVAARSHVAAKPLLFGLRQFWTHGAVLDEYLSIMIDHYPDDGSSK</sequence>